<dbReference type="RefSeq" id="WP_113743957.1">
    <property type="nucleotide sequence ID" value="NZ_UAPV01000001.1"/>
</dbReference>
<reference evidence="5 6" key="1">
    <citation type="submission" date="2018-06" db="EMBL/GenBank/DDBJ databases">
        <authorList>
            <consortium name="Pathogen Informatics"/>
            <person name="Doyle S."/>
        </authorList>
    </citation>
    <scope>NUCLEOTIDE SEQUENCE [LARGE SCALE GENOMIC DNA]</scope>
    <source>
        <strain evidence="5 6">NCTC13093</strain>
    </source>
</reference>
<dbReference type="AlphaFoldDB" id="A0A2X0VK26"/>
<evidence type="ECO:0000313" key="6">
    <source>
        <dbReference type="Proteomes" id="UP000250086"/>
    </source>
</evidence>
<evidence type="ECO:0000259" key="4">
    <source>
        <dbReference type="PROSITE" id="PS01124"/>
    </source>
</evidence>
<accession>A0A2X0VK26</accession>
<evidence type="ECO:0000313" key="5">
    <source>
        <dbReference type="EMBL" id="SPT69818.1"/>
    </source>
</evidence>
<protein>
    <submittedName>
        <fullName evidence="5">Melibiose operon regulatory protein</fullName>
    </submittedName>
</protein>
<evidence type="ECO:0000256" key="3">
    <source>
        <dbReference type="ARBA" id="ARBA00023163"/>
    </source>
</evidence>
<dbReference type="InterPro" id="IPR020449">
    <property type="entry name" value="Tscrpt_reg_AraC-type_HTH"/>
</dbReference>
<dbReference type="PANTHER" id="PTHR43280">
    <property type="entry name" value="ARAC-FAMILY TRANSCRIPTIONAL REGULATOR"/>
    <property type="match status" value="1"/>
</dbReference>
<evidence type="ECO:0000256" key="1">
    <source>
        <dbReference type="ARBA" id="ARBA00023015"/>
    </source>
</evidence>
<dbReference type="SUPFAM" id="SSF46689">
    <property type="entry name" value="Homeodomain-like"/>
    <property type="match status" value="2"/>
</dbReference>
<keyword evidence="3" id="KW-0804">Transcription</keyword>
<dbReference type="PROSITE" id="PS00041">
    <property type="entry name" value="HTH_ARAC_FAMILY_1"/>
    <property type="match status" value="1"/>
</dbReference>
<dbReference type="EMBL" id="UAPV01000001">
    <property type="protein sequence ID" value="SPT69818.1"/>
    <property type="molecule type" value="Genomic_DNA"/>
</dbReference>
<dbReference type="Pfam" id="PF12833">
    <property type="entry name" value="HTH_18"/>
    <property type="match status" value="1"/>
</dbReference>
<feature type="domain" description="HTH araC/xylS-type" evidence="4">
    <location>
        <begin position="313"/>
        <end position="411"/>
    </location>
</feature>
<organism evidence="5 6">
    <name type="scientific">Anaerobiospirillum thomasii</name>
    <dbReference type="NCBI Taxonomy" id="179995"/>
    <lineage>
        <taxon>Bacteria</taxon>
        <taxon>Pseudomonadati</taxon>
        <taxon>Pseudomonadota</taxon>
        <taxon>Gammaproteobacteria</taxon>
        <taxon>Aeromonadales</taxon>
        <taxon>Succinivibrionaceae</taxon>
        <taxon>Anaerobiospirillum</taxon>
    </lineage>
</organism>
<dbReference type="GO" id="GO:0043565">
    <property type="term" value="F:sequence-specific DNA binding"/>
    <property type="evidence" value="ECO:0007669"/>
    <property type="project" value="InterPro"/>
</dbReference>
<keyword evidence="2" id="KW-0238">DNA-binding</keyword>
<dbReference type="PRINTS" id="PR00032">
    <property type="entry name" value="HTHARAC"/>
</dbReference>
<dbReference type="Proteomes" id="UP000250086">
    <property type="component" value="Unassembled WGS sequence"/>
</dbReference>
<dbReference type="SMART" id="SM00342">
    <property type="entry name" value="HTH_ARAC"/>
    <property type="match status" value="1"/>
</dbReference>
<dbReference type="Gene3D" id="1.10.10.60">
    <property type="entry name" value="Homeodomain-like"/>
    <property type="match status" value="2"/>
</dbReference>
<dbReference type="PROSITE" id="PS01124">
    <property type="entry name" value="HTH_ARAC_FAMILY_2"/>
    <property type="match status" value="1"/>
</dbReference>
<dbReference type="PANTHER" id="PTHR43280:SF28">
    <property type="entry name" value="HTH-TYPE TRANSCRIPTIONAL ACTIVATOR RHAS"/>
    <property type="match status" value="1"/>
</dbReference>
<dbReference type="InterPro" id="IPR009057">
    <property type="entry name" value="Homeodomain-like_sf"/>
</dbReference>
<gene>
    <name evidence="5" type="primary">melR_2</name>
    <name evidence="5" type="ORF">NCTC13093_01205</name>
</gene>
<dbReference type="InterPro" id="IPR018060">
    <property type="entry name" value="HTH_AraC"/>
</dbReference>
<sequence>MQLHDRVFKKEDIKELVIHSLSLLKAPACILDEDENYTELLGIDHNCNPLVSSPDLKKCIKDFAMQHNKFSVYYDSEHIFFLIFALSGKDTQSDNNDMGCRQYLVSGPLTVNYVSATELKDYTLRHNVLSDAIVQHTLRSTKLIASMISFLLYGHNLNAEPYIKVPGNSSNSSKLNESLSAVMHYHIGINEPHNSHEYEINIKKAIARGDDEHILDIIHAPFAGVRGKIALNELRNIKNLAIVDITIISREVIDCGLSSEHIYSVGDAFILRIEKARSAEEVTAIYNEAALTFAREVKNFKHTNSLPSDERIKKAIVYIDKNLTERIRVNDIAAHLNISADYLQDLFKKHLDMSVATYVHYQKIKKAKLLIKNTDMKIEDIALSLGFTNASNFVTFFKRALNVSPLKYRNLSDIRDLD</sequence>
<name>A0A2X0VK26_9GAMM</name>
<keyword evidence="1" id="KW-0805">Transcription regulation</keyword>
<evidence type="ECO:0000256" key="2">
    <source>
        <dbReference type="ARBA" id="ARBA00023125"/>
    </source>
</evidence>
<proteinExistence type="predicted"/>
<dbReference type="GO" id="GO:0003700">
    <property type="term" value="F:DNA-binding transcription factor activity"/>
    <property type="evidence" value="ECO:0007669"/>
    <property type="project" value="InterPro"/>
</dbReference>
<dbReference type="InterPro" id="IPR018062">
    <property type="entry name" value="HTH_AraC-typ_CS"/>
</dbReference>
<keyword evidence="6" id="KW-1185">Reference proteome</keyword>